<sequence>TGAWLYMGKYTMDHKAFMGHGNYSDETITIIYKVLNDHSKRLMSLPLL</sequence>
<evidence type="ECO:0000313" key="1">
    <source>
        <dbReference type="EMBL" id="SVE18596.1"/>
    </source>
</evidence>
<feature type="non-terminal residue" evidence="1">
    <location>
        <position position="1"/>
    </location>
</feature>
<gene>
    <name evidence="1" type="ORF">METZ01_LOCUS471450</name>
</gene>
<name>A0A383BEJ2_9ZZZZ</name>
<accession>A0A383BEJ2</accession>
<reference evidence="1" key="1">
    <citation type="submission" date="2018-05" db="EMBL/GenBank/DDBJ databases">
        <authorList>
            <person name="Lanie J.A."/>
            <person name="Ng W.-L."/>
            <person name="Kazmierczak K.M."/>
            <person name="Andrzejewski T.M."/>
            <person name="Davidsen T.M."/>
            <person name="Wayne K.J."/>
            <person name="Tettelin H."/>
            <person name="Glass J.I."/>
            <person name="Rusch D."/>
            <person name="Podicherti R."/>
            <person name="Tsui H.-C.T."/>
            <person name="Winkler M.E."/>
        </authorList>
    </citation>
    <scope>NUCLEOTIDE SEQUENCE</scope>
</reference>
<dbReference type="EMBL" id="UINC01199935">
    <property type="protein sequence ID" value="SVE18596.1"/>
    <property type="molecule type" value="Genomic_DNA"/>
</dbReference>
<organism evidence="1">
    <name type="scientific">marine metagenome</name>
    <dbReference type="NCBI Taxonomy" id="408172"/>
    <lineage>
        <taxon>unclassified sequences</taxon>
        <taxon>metagenomes</taxon>
        <taxon>ecological metagenomes</taxon>
    </lineage>
</organism>
<dbReference type="AlphaFoldDB" id="A0A383BEJ2"/>
<proteinExistence type="predicted"/>
<protein>
    <submittedName>
        <fullName evidence="1">Uncharacterized protein</fullName>
    </submittedName>
</protein>